<protein>
    <submittedName>
        <fullName evidence="1">Uncharacterized protein</fullName>
    </submittedName>
</protein>
<sequence length="51" mass="5562">ARMVVAHGESIVESIEPGTNLEAVKSEYIDLLAHPGIFFQAGTQTHSFLHI</sequence>
<proteinExistence type="predicted"/>
<name>X1RU20_9ZZZZ</name>
<feature type="non-terminal residue" evidence="1">
    <location>
        <position position="1"/>
    </location>
</feature>
<evidence type="ECO:0000313" key="1">
    <source>
        <dbReference type="EMBL" id="GAI84163.1"/>
    </source>
</evidence>
<comment type="caution">
    <text evidence="1">The sequence shown here is derived from an EMBL/GenBank/DDBJ whole genome shotgun (WGS) entry which is preliminary data.</text>
</comment>
<dbReference type="EMBL" id="BARW01005881">
    <property type="protein sequence ID" value="GAI84163.1"/>
    <property type="molecule type" value="Genomic_DNA"/>
</dbReference>
<reference evidence="1" key="1">
    <citation type="journal article" date="2014" name="Front. Microbiol.">
        <title>High frequency of phylogenetically diverse reductive dehalogenase-homologous genes in deep subseafloor sedimentary metagenomes.</title>
        <authorList>
            <person name="Kawai M."/>
            <person name="Futagami T."/>
            <person name="Toyoda A."/>
            <person name="Takaki Y."/>
            <person name="Nishi S."/>
            <person name="Hori S."/>
            <person name="Arai W."/>
            <person name="Tsubouchi T."/>
            <person name="Morono Y."/>
            <person name="Uchiyama I."/>
            <person name="Ito T."/>
            <person name="Fujiyama A."/>
            <person name="Inagaki F."/>
            <person name="Takami H."/>
        </authorList>
    </citation>
    <scope>NUCLEOTIDE SEQUENCE</scope>
    <source>
        <strain evidence="1">Expedition CK06-06</strain>
    </source>
</reference>
<organism evidence="1">
    <name type="scientific">marine sediment metagenome</name>
    <dbReference type="NCBI Taxonomy" id="412755"/>
    <lineage>
        <taxon>unclassified sequences</taxon>
        <taxon>metagenomes</taxon>
        <taxon>ecological metagenomes</taxon>
    </lineage>
</organism>
<dbReference type="AlphaFoldDB" id="X1RU20"/>
<gene>
    <name evidence="1" type="ORF">S12H4_12396</name>
</gene>
<accession>X1RU20</accession>